<dbReference type="Gene3D" id="3.90.550.10">
    <property type="entry name" value="Spore Coat Polysaccharide Biosynthesis Protein SpsA, Chain A"/>
    <property type="match status" value="1"/>
</dbReference>
<dbReference type="EMBL" id="JBHTKB010000002">
    <property type="protein sequence ID" value="MFD0914154.1"/>
    <property type="molecule type" value="Genomic_DNA"/>
</dbReference>
<organism evidence="10 11">
    <name type="scientific">Methylophilus luteus</name>
    <dbReference type="NCBI Taxonomy" id="640108"/>
    <lineage>
        <taxon>Bacteria</taxon>
        <taxon>Pseudomonadati</taxon>
        <taxon>Pseudomonadota</taxon>
        <taxon>Betaproteobacteria</taxon>
        <taxon>Nitrosomonadales</taxon>
        <taxon>Methylophilaceae</taxon>
        <taxon>Methylophilus</taxon>
    </lineage>
</organism>
<proteinExistence type="predicted"/>
<keyword evidence="3 10" id="KW-0808">Transferase</keyword>
<accession>A0ABW3F6S7</accession>
<dbReference type="PANTHER" id="PTHR48090">
    <property type="entry name" value="UNDECAPRENYL-PHOSPHATE 4-DEOXY-4-FORMAMIDO-L-ARABINOSE TRANSFERASE-RELATED"/>
    <property type="match status" value="1"/>
</dbReference>
<dbReference type="SUPFAM" id="SSF53448">
    <property type="entry name" value="Nucleotide-diphospho-sugar transferases"/>
    <property type="match status" value="1"/>
</dbReference>
<feature type="transmembrane region" description="Helical" evidence="8">
    <location>
        <begin position="277"/>
        <end position="298"/>
    </location>
</feature>
<evidence type="ECO:0000256" key="3">
    <source>
        <dbReference type="ARBA" id="ARBA00022679"/>
    </source>
</evidence>
<name>A0ABW3F6S7_9PROT</name>
<dbReference type="PANTHER" id="PTHR48090:SF1">
    <property type="entry name" value="PROPHAGE BACTOPRENOL GLUCOSYL TRANSFERASE HOMOLOG"/>
    <property type="match status" value="1"/>
</dbReference>
<dbReference type="Pfam" id="PF00535">
    <property type="entry name" value="Glycos_transf_2"/>
    <property type="match status" value="1"/>
</dbReference>
<comment type="caution">
    <text evidence="10">The sequence shown here is derived from an EMBL/GenBank/DDBJ whole genome shotgun (WGS) entry which is preliminary data.</text>
</comment>
<evidence type="ECO:0000256" key="8">
    <source>
        <dbReference type="SAM" id="Phobius"/>
    </source>
</evidence>
<comment type="subcellular location">
    <subcellularLocation>
        <location evidence="1">Membrane</location>
        <topology evidence="1">Multi-pass membrane protein</topology>
    </subcellularLocation>
</comment>
<reference evidence="11" key="1">
    <citation type="journal article" date="2019" name="Int. J. Syst. Evol. Microbiol.">
        <title>The Global Catalogue of Microorganisms (GCM) 10K type strain sequencing project: providing services to taxonomists for standard genome sequencing and annotation.</title>
        <authorList>
            <consortium name="The Broad Institute Genomics Platform"/>
            <consortium name="The Broad Institute Genome Sequencing Center for Infectious Disease"/>
            <person name="Wu L."/>
            <person name="Ma J."/>
        </authorList>
    </citation>
    <scope>NUCLEOTIDE SEQUENCE [LARGE SCALE GENOMIC DNA]</scope>
    <source>
        <strain evidence="11">CCUG 58412</strain>
    </source>
</reference>
<feature type="transmembrane region" description="Helical" evidence="8">
    <location>
        <begin position="244"/>
        <end position="265"/>
    </location>
</feature>
<dbReference type="EC" id="2.4.-.-" evidence="10"/>
<evidence type="ECO:0000313" key="10">
    <source>
        <dbReference type="EMBL" id="MFD0914154.1"/>
    </source>
</evidence>
<keyword evidence="5 8" id="KW-1133">Transmembrane helix</keyword>
<dbReference type="RefSeq" id="WP_379057723.1">
    <property type="nucleotide sequence ID" value="NZ_JBHTKB010000002.1"/>
</dbReference>
<feature type="compositionally biased region" description="Basic residues" evidence="7">
    <location>
        <begin position="348"/>
        <end position="359"/>
    </location>
</feature>
<feature type="region of interest" description="Disordered" evidence="7">
    <location>
        <begin position="329"/>
        <end position="359"/>
    </location>
</feature>
<evidence type="ECO:0000259" key="9">
    <source>
        <dbReference type="Pfam" id="PF00535"/>
    </source>
</evidence>
<dbReference type="Proteomes" id="UP001597128">
    <property type="component" value="Unassembled WGS sequence"/>
</dbReference>
<keyword evidence="11" id="KW-1185">Reference proteome</keyword>
<dbReference type="GO" id="GO:0016757">
    <property type="term" value="F:glycosyltransferase activity"/>
    <property type="evidence" value="ECO:0007669"/>
    <property type="project" value="UniProtKB-KW"/>
</dbReference>
<evidence type="ECO:0000313" key="11">
    <source>
        <dbReference type="Proteomes" id="UP001597128"/>
    </source>
</evidence>
<keyword evidence="6 8" id="KW-0472">Membrane</keyword>
<dbReference type="InterPro" id="IPR029044">
    <property type="entry name" value="Nucleotide-diphossugar_trans"/>
</dbReference>
<dbReference type="InterPro" id="IPR001173">
    <property type="entry name" value="Glyco_trans_2-like"/>
</dbReference>
<evidence type="ECO:0000256" key="2">
    <source>
        <dbReference type="ARBA" id="ARBA00022676"/>
    </source>
</evidence>
<gene>
    <name evidence="10" type="ORF">ACFQ1Z_11390</name>
</gene>
<evidence type="ECO:0000256" key="5">
    <source>
        <dbReference type="ARBA" id="ARBA00022989"/>
    </source>
</evidence>
<evidence type="ECO:0000256" key="1">
    <source>
        <dbReference type="ARBA" id="ARBA00004141"/>
    </source>
</evidence>
<evidence type="ECO:0000256" key="7">
    <source>
        <dbReference type="SAM" id="MobiDB-lite"/>
    </source>
</evidence>
<evidence type="ECO:0000256" key="4">
    <source>
        <dbReference type="ARBA" id="ARBA00022692"/>
    </source>
</evidence>
<keyword evidence="2 10" id="KW-0328">Glycosyltransferase</keyword>
<sequence length="359" mass="39459">MTIIDSARPTAQPHITVMVPAYNEEKNIASTLQNISAVLQQMSPHWDIVVVDDGSRDHTAQVVQTLVDIHHVTLVRFSRNFGKENAISAGLSYAKGDCVICMDADGQHASELMLSMLEKWREGNDMVYAVRQDREQESSFKLWGSRAFYRMMSASSHIEIPRDAGDFRLMDRKVVDALCALPERNRFMKGIYAWVGYKSVGIPYTPLPRLHGESAYSKLKLIALAWTGITSFSVLPLRLASLTGVVLALIAFAYGAVVVVDTLFFHESIPGWPTVVASMMFFAGVQLLFIGILGEYLARVYDEVKGRPPFIVADVVQPSAASAAQTAALTSADSQSAPVKSPTLVKKPAPRRRKPASDA</sequence>
<dbReference type="CDD" id="cd04187">
    <property type="entry name" value="DPM1_like_bac"/>
    <property type="match status" value="1"/>
</dbReference>
<evidence type="ECO:0000256" key="6">
    <source>
        <dbReference type="ARBA" id="ARBA00023136"/>
    </source>
</evidence>
<keyword evidence="4 8" id="KW-0812">Transmembrane</keyword>
<protein>
    <submittedName>
        <fullName evidence="10">Glycosyltransferase family 2 protein</fullName>
        <ecNumber evidence="10">2.4.-.-</ecNumber>
    </submittedName>
</protein>
<feature type="domain" description="Glycosyltransferase 2-like" evidence="9">
    <location>
        <begin position="16"/>
        <end position="177"/>
    </location>
</feature>
<dbReference type="InterPro" id="IPR050256">
    <property type="entry name" value="Glycosyltransferase_2"/>
</dbReference>